<accession>A0A8B6BSV7</accession>
<evidence type="ECO:0000313" key="2">
    <source>
        <dbReference type="Proteomes" id="UP000596742"/>
    </source>
</evidence>
<dbReference type="Proteomes" id="UP000596742">
    <property type="component" value="Unassembled WGS sequence"/>
</dbReference>
<reference evidence="1" key="1">
    <citation type="submission" date="2018-11" db="EMBL/GenBank/DDBJ databases">
        <authorList>
            <person name="Alioto T."/>
            <person name="Alioto T."/>
        </authorList>
    </citation>
    <scope>NUCLEOTIDE SEQUENCE</scope>
</reference>
<comment type="caution">
    <text evidence="1">The sequence shown here is derived from an EMBL/GenBank/DDBJ whole genome shotgun (WGS) entry which is preliminary data.</text>
</comment>
<dbReference type="OrthoDB" id="6077520at2759"/>
<dbReference type="EMBL" id="UYJE01000554">
    <property type="protein sequence ID" value="VDH94168.1"/>
    <property type="molecule type" value="Genomic_DNA"/>
</dbReference>
<proteinExistence type="predicted"/>
<evidence type="ECO:0008006" key="3">
    <source>
        <dbReference type="Google" id="ProtNLM"/>
    </source>
</evidence>
<protein>
    <recommendedName>
        <fullName evidence="3">MULE transposase domain-containing protein</fullName>
    </recommendedName>
</protein>
<organism evidence="1 2">
    <name type="scientific">Mytilus galloprovincialis</name>
    <name type="common">Mediterranean mussel</name>
    <dbReference type="NCBI Taxonomy" id="29158"/>
    <lineage>
        <taxon>Eukaryota</taxon>
        <taxon>Metazoa</taxon>
        <taxon>Spiralia</taxon>
        <taxon>Lophotrochozoa</taxon>
        <taxon>Mollusca</taxon>
        <taxon>Bivalvia</taxon>
        <taxon>Autobranchia</taxon>
        <taxon>Pteriomorphia</taxon>
        <taxon>Mytilida</taxon>
        <taxon>Mytiloidea</taxon>
        <taxon>Mytilidae</taxon>
        <taxon>Mytilinae</taxon>
        <taxon>Mytilus</taxon>
    </lineage>
</organism>
<sequence>MFLGSDRQLTEIGKLGEDTTFNIGNYYVTVSFYKHQMLLNKFDNEPVMMCPMLIHQLNTFDSYFKLPSTLLQESPKLIDLKVFGTDGDVNLSSAFQACFPNSKHLLCDIHMFVNIERKLVKLGISGKLRKEYINDIFGYVEEDIKIPGLVDSLSAEEFTCNLNN</sequence>
<evidence type="ECO:0000313" key="1">
    <source>
        <dbReference type="EMBL" id="VDH94168.1"/>
    </source>
</evidence>
<name>A0A8B6BSV7_MYTGA</name>
<gene>
    <name evidence="1" type="ORF">MGAL_10B088116</name>
</gene>
<dbReference type="AlphaFoldDB" id="A0A8B6BSV7"/>
<keyword evidence="2" id="KW-1185">Reference proteome</keyword>